<dbReference type="RefSeq" id="WP_109679388.1">
    <property type="nucleotide sequence ID" value="NZ_CP086615.1"/>
</dbReference>
<dbReference type="EMBL" id="QFFI01000023">
    <property type="protein sequence ID" value="PWG62032.1"/>
    <property type="molecule type" value="Genomic_DNA"/>
</dbReference>
<dbReference type="OrthoDB" id="9908183at2"/>
<feature type="region of interest" description="Disordered" evidence="1">
    <location>
        <begin position="127"/>
        <end position="158"/>
    </location>
</feature>
<dbReference type="Proteomes" id="UP000245474">
    <property type="component" value="Unassembled WGS sequence"/>
</dbReference>
<evidence type="ECO:0008006" key="4">
    <source>
        <dbReference type="Google" id="ProtNLM"/>
    </source>
</evidence>
<sequence length="190" mass="20176">MSVRSLFAGTAATLLLGGCSLLGGGSGDADGPVEATPLTELEVGAGAPPRGSEQLGRYTRTVNARCTSQNERNQAFEEALERLRRAASEDGATYLRVLGTGPLETRGFCDEDIFRLTGLGYRPGLRADSGGGASSEPADDTSSSEGAGRTTTQRDSLTARLEEIEALRERGLITADEYEQLRERVLDQAY</sequence>
<gene>
    <name evidence="2" type="ORF">DEM34_13685</name>
</gene>
<organism evidence="2 3">
    <name type="scientific">Sediminicurvatus halobius</name>
    <dbReference type="NCBI Taxonomy" id="2182432"/>
    <lineage>
        <taxon>Bacteria</taxon>
        <taxon>Pseudomonadati</taxon>
        <taxon>Pseudomonadota</taxon>
        <taxon>Gammaproteobacteria</taxon>
        <taxon>Chromatiales</taxon>
        <taxon>Ectothiorhodospiraceae</taxon>
        <taxon>Sediminicurvatus</taxon>
    </lineage>
</organism>
<dbReference type="AlphaFoldDB" id="A0A2U2MYZ8"/>
<evidence type="ECO:0000313" key="3">
    <source>
        <dbReference type="Proteomes" id="UP000245474"/>
    </source>
</evidence>
<protein>
    <recommendedName>
        <fullName evidence="4">SHOCT domain-containing protein</fullName>
    </recommendedName>
</protein>
<evidence type="ECO:0000313" key="2">
    <source>
        <dbReference type="EMBL" id="PWG62032.1"/>
    </source>
</evidence>
<name>A0A2U2MYZ8_9GAMM</name>
<accession>A0A2U2MYZ8</accession>
<evidence type="ECO:0000256" key="1">
    <source>
        <dbReference type="SAM" id="MobiDB-lite"/>
    </source>
</evidence>
<reference evidence="2 3" key="1">
    <citation type="submission" date="2018-05" db="EMBL/GenBank/DDBJ databases">
        <title>Spiribacter halobius sp. nov., a moderately halophilic bacterium isolated from marine solar saltern.</title>
        <authorList>
            <person name="Zheng W.-S."/>
            <person name="Lu D.-C."/>
            <person name="Du Z.-J."/>
        </authorList>
    </citation>
    <scope>NUCLEOTIDE SEQUENCE [LARGE SCALE GENOMIC DNA]</scope>
    <source>
        <strain evidence="2 3">E85</strain>
    </source>
</reference>
<feature type="compositionally biased region" description="Polar residues" evidence="1">
    <location>
        <begin position="140"/>
        <end position="156"/>
    </location>
</feature>
<proteinExistence type="predicted"/>
<comment type="caution">
    <text evidence="2">The sequence shown here is derived from an EMBL/GenBank/DDBJ whole genome shotgun (WGS) entry which is preliminary data.</text>
</comment>
<keyword evidence="3" id="KW-1185">Reference proteome</keyword>
<dbReference type="PROSITE" id="PS51257">
    <property type="entry name" value="PROKAR_LIPOPROTEIN"/>
    <property type="match status" value="1"/>
</dbReference>